<dbReference type="PANTHER" id="PTHR15885:SF1">
    <property type="entry name" value="COILED-COIL DOMAIN-CONTAINING PROTEIN 174"/>
    <property type="match status" value="1"/>
</dbReference>
<accession>A0A086T465</accession>
<gene>
    <name evidence="3" type="ORF">ACRE_050920</name>
</gene>
<dbReference type="HOGENOM" id="CLU_054813_0_0_1"/>
<keyword evidence="1" id="KW-0175">Coiled coil</keyword>
<dbReference type="EMBL" id="JPKY01000054">
    <property type="protein sequence ID" value="KFH44147.1"/>
    <property type="molecule type" value="Genomic_DNA"/>
</dbReference>
<sequence>MPQDPNLYGQRPSKKQKRDVNLSSSLDFTAQLTSLMSNTASSDRPTGRSRSSRETKDDVFRVSKRKGQSSRDAHTKLVLKDVAGTEDEAQERARAKRKMDHKARLYAAMKRGDYVAKENEAAPLVDFDRKWAETVEGKEDYSTSSDDDEEEEEEEDAGGEMVEYEDEFGRMRRVTKAEKEKLERREKRGLLGAEELERMSARPIAPSNLIHGDAIQAMAFNPDDAEGMEALARKRDRSATPPELKHYDADWEVRTKGTGFYKFSKDEETRTQEMQALEEERRRTEQLRKEREEQKEARRREIEHRRKEMATRRAKKQADSFLDGLAEG</sequence>
<feature type="compositionally biased region" description="Basic and acidic residues" evidence="2">
    <location>
        <begin position="69"/>
        <end position="79"/>
    </location>
</feature>
<proteinExistence type="predicted"/>
<organism evidence="3 4">
    <name type="scientific">Hapsidospora chrysogenum (strain ATCC 11550 / CBS 779.69 / DSM 880 / IAM 14645 / JCM 23072 / IMI 49137)</name>
    <name type="common">Acremonium chrysogenum</name>
    <dbReference type="NCBI Taxonomy" id="857340"/>
    <lineage>
        <taxon>Eukaryota</taxon>
        <taxon>Fungi</taxon>
        <taxon>Dikarya</taxon>
        <taxon>Ascomycota</taxon>
        <taxon>Pezizomycotina</taxon>
        <taxon>Sordariomycetes</taxon>
        <taxon>Hypocreomycetidae</taxon>
        <taxon>Hypocreales</taxon>
        <taxon>Bionectriaceae</taxon>
        <taxon>Hapsidospora</taxon>
    </lineage>
</organism>
<dbReference type="Proteomes" id="UP000029964">
    <property type="component" value="Unassembled WGS sequence"/>
</dbReference>
<feature type="region of interest" description="Disordered" evidence="2">
    <location>
        <begin position="133"/>
        <end position="169"/>
    </location>
</feature>
<evidence type="ECO:0000313" key="4">
    <source>
        <dbReference type="Proteomes" id="UP000029964"/>
    </source>
</evidence>
<protein>
    <submittedName>
        <fullName evidence="3">Uncharacterized protein</fullName>
    </submittedName>
</protein>
<dbReference type="AlphaFoldDB" id="A0A086T465"/>
<feature type="compositionally biased region" description="Basic and acidic residues" evidence="2">
    <location>
        <begin position="278"/>
        <end position="311"/>
    </location>
</feature>
<evidence type="ECO:0000313" key="3">
    <source>
        <dbReference type="EMBL" id="KFH44147.1"/>
    </source>
</evidence>
<keyword evidence="4" id="KW-1185">Reference proteome</keyword>
<dbReference type="GO" id="GO:0005634">
    <property type="term" value="C:nucleus"/>
    <property type="evidence" value="ECO:0007669"/>
    <property type="project" value="TreeGrafter"/>
</dbReference>
<feature type="compositionally biased region" description="Basic and acidic residues" evidence="2">
    <location>
        <begin position="51"/>
        <end position="61"/>
    </location>
</feature>
<feature type="region of interest" description="Disordered" evidence="2">
    <location>
        <begin position="265"/>
        <end position="328"/>
    </location>
</feature>
<dbReference type="PANTHER" id="PTHR15885">
    <property type="entry name" value="COILED-COIL DOMAIN-CONTAINING PROTEIN 174"/>
    <property type="match status" value="1"/>
</dbReference>
<feature type="compositionally biased region" description="Polar residues" evidence="2">
    <location>
        <begin position="21"/>
        <end position="44"/>
    </location>
</feature>
<reference evidence="4" key="1">
    <citation type="journal article" date="2014" name="Genome Announc.">
        <title>Genome sequence and annotation of Acremonium chrysogenum, producer of the beta-lactam antibiotic cephalosporin C.</title>
        <authorList>
            <person name="Terfehr D."/>
            <person name="Dahlmann T.A."/>
            <person name="Specht T."/>
            <person name="Zadra I."/>
            <person name="Kuernsteiner H."/>
            <person name="Kueck U."/>
        </authorList>
    </citation>
    <scope>NUCLEOTIDE SEQUENCE [LARGE SCALE GENOMIC DNA]</scope>
    <source>
        <strain evidence="4">ATCC 11550 / CBS 779.69 / DSM 880 / IAM 14645 / JCM 23072 / IMI 49137</strain>
    </source>
</reference>
<evidence type="ECO:0000256" key="1">
    <source>
        <dbReference type="ARBA" id="ARBA00023054"/>
    </source>
</evidence>
<dbReference type="OrthoDB" id="333551at2759"/>
<feature type="compositionally biased region" description="Acidic residues" evidence="2">
    <location>
        <begin position="145"/>
        <end position="166"/>
    </location>
</feature>
<comment type="caution">
    <text evidence="3">The sequence shown here is derived from an EMBL/GenBank/DDBJ whole genome shotgun (WGS) entry which is preliminary data.</text>
</comment>
<dbReference type="STRING" id="857340.A0A086T465"/>
<dbReference type="InterPro" id="IPR025066">
    <property type="entry name" value="CCDC174-like"/>
</dbReference>
<name>A0A086T465_HAPC1</name>
<feature type="region of interest" description="Disordered" evidence="2">
    <location>
        <begin position="1"/>
        <end position="101"/>
    </location>
</feature>
<dbReference type="Pfam" id="PF13300">
    <property type="entry name" value="DUF4078"/>
    <property type="match status" value="1"/>
</dbReference>
<evidence type="ECO:0000256" key="2">
    <source>
        <dbReference type="SAM" id="MobiDB-lite"/>
    </source>
</evidence>